<sequence>MSSVSSEPLVAPARVTRRRALAVLGLAVPVLAACTTSPADDGPDPLIPLADRARADAALVTAAITADPALTPRLDPLRSARNDHAAALQAEIDRLAGPQSSATPTPAPAPAPTGPVDLAAVQQALDAAAREATGLVATLPTGRVGLVGSLAACCATYAAVLT</sequence>
<dbReference type="AlphaFoldDB" id="A0A1G7K7P1"/>
<evidence type="ECO:0000313" key="2">
    <source>
        <dbReference type="EMBL" id="SDF33192.1"/>
    </source>
</evidence>
<dbReference type="STRING" id="366584.SAMN05216377_104268"/>
<keyword evidence="3" id="KW-1185">Reference proteome</keyword>
<proteinExistence type="predicted"/>
<dbReference type="EMBL" id="FNBE01000004">
    <property type="protein sequence ID" value="SDF33192.1"/>
    <property type="molecule type" value="Genomic_DNA"/>
</dbReference>
<feature type="signal peptide" evidence="1">
    <location>
        <begin position="1"/>
        <end position="32"/>
    </location>
</feature>
<protein>
    <recommendedName>
        <fullName evidence="4">DUF4439 domain-containing protein</fullName>
    </recommendedName>
</protein>
<evidence type="ECO:0000313" key="3">
    <source>
        <dbReference type="Proteomes" id="UP000198967"/>
    </source>
</evidence>
<name>A0A1G7K7P1_PSEOR</name>
<organism evidence="2 3">
    <name type="scientific">Pseudonocardia oroxyli</name>
    <dbReference type="NCBI Taxonomy" id="366584"/>
    <lineage>
        <taxon>Bacteria</taxon>
        <taxon>Bacillati</taxon>
        <taxon>Actinomycetota</taxon>
        <taxon>Actinomycetes</taxon>
        <taxon>Pseudonocardiales</taxon>
        <taxon>Pseudonocardiaceae</taxon>
        <taxon>Pseudonocardia</taxon>
    </lineage>
</organism>
<keyword evidence="1" id="KW-0732">Signal</keyword>
<gene>
    <name evidence="2" type="ORF">SAMN05216377_104268</name>
</gene>
<evidence type="ECO:0008006" key="4">
    <source>
        <dbReference type="Google" id="ProtNLM"/>
    </source>
</evidence>
<dbReference type="Proteomes" id="UP000198967">
    <property type="component" value="Unassembled WGS sequence"/>
</dbReference>
<dbReference type="RefSeq" id="WP_245707373.1">
    <property type="nucleotide sequence ID" value="NZ_FNBE01000004.1"/>
</dbReference>
<evidence type="ECO:0000256" key="1">
    <source>
        <dbReference type="SAM" id="SignalP"/>
    </source>
</evidence>
<accession>A0A1G7K7P1</accession>
<reference evidence="2 3" key="1">
    <citation type="submission" date="2016-10" db="EMBL/GenBank/DDBJ databases">
        <authorList>
            <person name="de Groot N.N."/>
        </authorList>
    </citation>
    <scope>NUCLEOTIDE SEQUENCE [LARGE SCALE GENOMIC DNA]</scope>
    <source>
        <strain evidence="2 3">CGMCC 4.3143</strain>
    </source>
</reference>
<feature type="chain" id="PRO_5038901220" description="DUF4439 domain-containing protein" evidence="1">
    <location>
        <begin position="33"/>
        <end position="162"/>
    </location>
</feature>